<dbReference type="eggNOG" id="COG0500">
    <property type="taxonomic scope" value="Bacteria"/>
</dbReference>
<keyword evidence="1" id="KW-0808">Transferase</keyword>
<evidence type="ECO:0000313" key="1">
    <source>
        <dbReference type="EMBL" id="KEO73576.1"/>
    </source>
</evidence>
<dbReference type="CDD" id="cd02440">
    <property type="entry name" value="AdoMet_MTases"/>
    <property type="match status" value="1"/>
</dbReference>
<organism evidence="1 2">
    <name type="scientific">Anditalea andensis</name>
    <dbReference type="NCBI Taxonomy" id="1048983"/>
    <lineage>
        <taxon>Bacteria</taxon>
        <taxon>Pseudomonadati</taxon>
        <taxon>Bacteroidota</taxon>
        <taxon>Cytophagia</taxon>
        <taxon>Cytophagales</taxon>
        <taxon>Cytophagaceae</taxon>
        <taxon>Anditalea</taxon>
    </lineage>
</organism>
<comment type="caution">
    <text evidence="1">The sequence shown here is derived from an EMBL/GenBank/DDBJ whole genome shotgun (WGS) entry which is preliminary data.</text>
</comment>
<dbReference type="AlphaFoldDB" id="A0A074KUD3"/>
<keyword evidence="2" id="KW-1185">Reference proteome</keyword>
<gene>
    <name evidence="1" type="ORF">EL17_11795</name>
</gene>
<dbReference type="EMBL" id="JMIH01000021">
    <property type="protein sequence ID" value="KEO73576.1"/>
    <property type="molecule type" value="Genomic_DNA"/>
</dbReference>
<dbReference type="SUPFAM" id="SSF53335">
    <property type="entry name" value="S-adenosyl-L-methionine-dependent methyltransferases"/>
    <property type="match status" value="1"/>
</dbReference>
<proteinExistence type="predicted"/>
<reference evidence="1 2" key="1">
    <citation type="submission" date="2014-04" db="EMBL/GenBank/DDBJ databases">
        <title>Characterization and application of a salt tolerant electro-active bacterium.</title>
        <authorList>
            <person name="Yang L."/>
            <person name="Wei S."/>
            <person name="Tay Q.X.M."/>
        </authorList>
    </citation>
    <scope>NUCLEOTIDE SEQUENCE [LARGE SCALE GENOMIC DNA]</scope>
    <source>
        <strain evidence="1 2">LY1</strain>
    </source>
</reference>
<dbReference type="GO" id="GO:0032259">
    <property type="term" value="P:methylation"/>
    <property type="evidence" value="ECO:0007669"/>
    <property type="project" value="UniProtKB-KW"/>
</dbReference>
<keyword evidence="1" id="KW-0489">Methyltransferase</keyword>
<dbReference type="STRING" id="1048983.EL17_11795"/>
<accession>A0A074KUD3</accession>
<dbReference type="GO" id="GO:0008168">
    <property type="term" value="F:methyltransferase activity"/>
    <property type="evidence" value="ECO:0007669"/>
    <property type="project" value="UniProtKB-KW"/>
</dbReference>
<dbReference type="PANTHER" id="PTHR43861:SF6">
    <property type="entry name" value="METHYLTRANSFERASE TYPE 11"/>
    <property type="match status" value="1"/>
</dbReference>
<evidence type="ECO:0000313" key="2">
    <source>
        <dbReference type="Proteomes" id="UP000027821"/>
    </source>
</evidence>
<dbReference type="InterPro" id="IPR029063">
    <property type="entry name" value="SAM-dependent_MTases_sf"/>
</dbReference>
<dbReference type="Pfam" id="PF13489">
    <property type="entry name" value="Methyltransf_23"/>
    <property type="match status" value="1"/>
</dbReference>
<dbReference type="PANTHER" id="PTHR43861">
    <property type="entry name" value="TRANS-ACONITATE 2-METHYLTRANSFERASE-RELATED"/>
    <property type="match status" value="1"/>
</dbReference>
<protein>
    <submittedName>
        <fullName evidence="1">Methyltransferase</fullName>
    </submittedName>
</protein>
<sequence length="295" mass="34142">MYERLSKCPLCKSGHFNNYMVVKDHSITQESFTLCKCNNCSFIFTNPRPDQKNIGKYYQSENYISHSDKSNNFIDVLYKMVRSYTLGQKVGWMNAYVKNKGRLLDYGCGTGHFLKRANKNGWQTIGLEPNKEAAELAVKNLNLSILQSLDDLKHENKFDAITLFHVLEHVHDLHHTLNILLQKLKKRGTLFIAVPNNMSFDAIHFKEKWAALDVPRHLYHFNQETMGILAEEFNLRIVDAVPMKFDSYYVSILSDKITNSGNNLLKSIINGYKSNNYAKNNKNNYSSLLFILRKK</sequence>
<name>A0A074KUD3_9BACT</name>
<dbReference type="Gene3D" id="3.40.50.150">
    <property type="entry name" value="Vaccinia Virus protein VP39"/>
    <property type="match status" value="1"/>
</dbReference>
<dbReference type="Proteomes" id="UP000027821">
    <property type="component" value="Unassembled WGS sequence"/>
</dbReference>